<dbReference type="PATRIC" id="fig|1424334.3.peg.4183"/>
<dbReference type="InterPro" id="IPR036217">
    <property type="entry name" value="MethylDNA_cys_MeTrfase_DNAb"/>
</dbReference>
<dbReference type="GO" id="GO:0006281">
    <property type="term" value="P:DNA repair"/>
    <property type="evidence" value="ECO:0007669"/>
    <property type="project" value="UniProtKB-KW"/>
</dbReference>
<evidence type="ECO:0000256" key="3">
    <source>
        <dbReference type="ARBA" id="ARBA00022679"/>
    </source>
</evidence>
<dbReference type="InterPro" id="IPR014048">
    <property type="entry name" value="MethylDNA_cys_MeTrfase_DNA-bd"/>
</dbReference>
<dbReference type="Proteomes" id="UP000018733">
    <property type="component" value="Unassembled WGS sequence"/>
</dbReference>
<proteinExistence type="predicted"/>
<comment type="caution">
    <text evidence="8">The sequence shown here is derived from an EMBL/GenBank/DDBJ whole genome shotgun (WGS) entry which is preliminary data.</text>
</comment>
<accession>V8QNA8</accession>
<evidence type="ECO:0000259" key="7">
    <source>
        <dbReference type="Pfam" id="PF01035"/>
    </source>
</evidence>
<organism evidence="8 9">
    <name type="scientific">Advenella kashmirensis W13003</name>
    <dbReference type="NCBI Taxonomy" id="1424334"/>
    <lineage>
        <taxon>Bacteria</taxon>
        <taxon>Pseudomonadati</taxon>
        <taxon>Pseudomonadota</taxon>
        <taxon>Betaproteobacteria</taxon>
        <taxon>Burkholderiales</taxon>
        <taxon>Alcaligenaceae</taxon>
    </lineage>
</organism>
<dbReference type="CDD" id="cd06445">
    <property type="entry name" value="ATase"/>
    <property type="match status" value="1"/>
</dbReference>
<dbReference type="EMBL" id="AYXT01000013">
    <property type="protein sequence ID" value="ETF00818.1"/>
    <property type="molecule type" value="Genomic_DNA"/>
</dbReference>
<reference evidence="8 9" key="1">
    <citation type="journal article" date="2014" name="Genome Announc.">
        <title>Draft Genome Sequence of Advenella kashmirensis Strain W13003, a Polycyclic Aromatic Hydrocarbon-Degrading Bacterium.</title>
        <authorList>
            <person name="Wang X."/>
            <person name="Jin D."/>
            <person name="Zhou L."/>
            <person name="Wu L."/>
            <person name="An W."/>
            <person name="Zhao L."/>
        </authorList>
    </citation>
    <scope>NUCLEOTIDE SEQUENCE [LARGE SCALE GENOMIC DNA]</scope>
    <source>
        <strain evidence="8 9">W13003</strain>
    </source>
</reference>
<dbReference type="PROSITE" id="PS00374">
    <property type="entry name" value="MGMT"/>
    <property type="match status" value="1"/>
</dbReference>
<dbReference type="STRING" id="1424334.W822_20855"/>
<evidence type="ECO:0000256" key="1">
    <source>
        <dbReference type="ARBA" id="ARBA00001286"/>
    </source>
</evidence>
<name>V8QNA8_9BURK</name>
<comment type="catalytic activity">
    <reaction evidence="1">
        <text>a 4-O-methyl-thymidine in DNA + L-cysteinyl-[protein] = a thymidine in DNA + S-methyl-L-cysteinyl-[protein]</text>
        <dbReference type="Rhea" id="RHEA:53428"/>
        <dbReference type="Rhea" id="RHEA-COMP:10131"/>
        <dbReference type="Rhea" id="RHEA-COMP:10132"/>
        <dbReference type="Rhea" id="RHEA-COMP:13555"/>
        <dbReference type="Rhea" id="RHEA-COMP:13556"/>
        <dbReference type="ChEBI" id="CHEBI:29950"/>
        <dbReference type="ChEBI" id="CHEBI:82612"/>
        <dbReference type="ChEBI" id="CHEBI:137386"/>
        <dbReference type="ChEBI" id="CHEBI:137387"/>
        <dbReference type="EC" id="2.1.1.63"/>
    </reaction>
</comment>
<dbReference type="PANTHER" id="PTHR10815">
    <property type="entry name" value="METHYLATED-DNA--PROTEIN-CYSTEINE METHYLTRANSFERASE"/>
    <property type="match status" value="1"/>
</dbReference>
<dbReference type="InterPro" id="IPR001497">
    <property type="entry name" value="MethylDNA_cys_MeTrfase_AS"/>
</dbReference>
<dbReference type="GO" id="GO:0003908">
    <property type="term" value="F:methylated-DNA-[protein]-cysteine S-methyltransferase activity"/>
    <property type="evidence" value="ECO:0007669"/>
    <property type="project" value="UniProtKB-EC"/>
</dbReference>
<protein>
    <submittedName>
        <fullName evidence="8">Methylated-DNA--protein-cysteine methyltransferase</fullName>
    </submittedName>
</protein>
<evidence type="ECO:0000256" key="4">
    <source>
        <dbReference type="ARBA" id="ARBA00022763"/>
    </source>
</evidence>
<dbReference type="FunFam" id="1.10.10.10:FF:000410">
    <property type="entry name" value="ADA regulatory protein, putative"/>
    <property type="match status" value="1"/>
</dbReference>
<dbReference type="PANTHER" id="PTHR10815:SF14">
    <property type="entry name" value="BIFUNCTIONAL TRANSCRIPTIONAL ACTIVATOR_DNA REPAIR ENZYME ADA"/>
    <property type="match status" value="1"/>
</dbReference>
<dbReference type="Gene3D" id="1.10.10.10">
    <property type="entry name" value="Winged helix-like DNA-binding domain superfamily/Winged helix DNA-binding domain"/>
    <property type="match status" value="1"/>
</dbReference>
<keyword evidence="9" id="KW-1185">Reference proteome</keyword>
<evidence type="ECO:0000256" key="6">
    <source>
        <dbReference type="ARBA" id="ARBA00049348"/>
    </source>
</evidence>
<dbReference type="Pfam" id="PF01035">
    <property type="entry name" value="DNA_binding_1"/>
    <property type="match status" value="1"/>
</dbReference>
<dbReference type="AlphaFoldDB" id="V8QNA8"/>
<comment type="catalytic activity">
    <reaction evidence="6">
        <text>a 6-O-methyl-2'-deoxyguanosine in DNA + L-cysteinyl-[protein] = S-methyl-L-cysteinyl-[protein] + a 2'-deoxyguanosine in DNA</text>
        <dbReference type="Rhea" id="RHEA:24000"/>
        <dbReference type="Rhea" id="RHEA-COMP:10131"/>
        <dbReference type="Rhea" id="RHEA-COMP:10132"/>
        <dbReference type="Rhea" id="RHEA-COMP:11367"/>
        <dbReference type="Rhea" id="RHEA-COMP:11368"/>
        <dbReference type="ChEBI" id="CHEBI:29950"/>
        <dbReference type="ChEBI" id="CHEBI:82612"/>
        <dbReference type="ChEBI" id="CHEBI:85445"/>
        <dbReference type="ChEBI" id="CHEBI:85448"/>
        <dbReference type="EC" id="2.1.1.63"/>
    </reaction>
</comment>
<keyword evidence="2 8" id="KW-0489">Methyltransferase</keyword>
<keyword evidence="5" id="KW-0234">DNA repair</keyword>
<feature type="domain" description="Methylated-DNA-[protein]-cysteine S-methyltransferase DNA binding" evidence="7">
    <location>
        <begin position="9"/>
        <end position="88"/>
    </location>
</feature>
<evidence type="ECO:0000256" key="2">
    <source>
        <dbReference type="ARBA" id="ARBA00022603"/>
    </source>
</evidence>
<evidence type="ECO:0000313" key="8">
    <source>
        <dbReference type="EMBL" id="ETF00818.1"/>
    </source>
</evidence>
<dbReference type="NCBIfam" id="TIGR00589">
    <property type="entry name" value="ogt"/>
    <property type="match status" value="1"/>
</dbReference>
<dbReference type="GO" id="GO:0032259">
    <property type="term" value="P:methylation"/>
    <property type="evidence" value="ECO:0007669"/>
    <property type="project" value="UniProtKB-KW"/>
</dbReference>
<dbReference type="eggNOG" id="COG0350">
    <property type="taxonomic scope" value="Bacteria"/>
</dbReference>
<sequence length="92" mass="10016">MPLDVRGTAFQERVWQALREIPAGTTASYGDIAARIGAPTAVRAVAQACGANRIAVAIPCHRVVRRDGDISGYRWGVERKRALLEKEAKART</sequence>
<dbReference type="SUPFAM" id="SSF46767">
    <property type="entry name" value="Methylated DNA-protein cysteine methyltransferase, C-terminal domain"/>
    <property type="match status" value="1"/>
</dbReference>
<dbReference type="InterPro" id="IPR036388">
    <property type="entry name" value="WH-like_DNA-bd_sf"/>
</dbReference>
<keyword evidence="4" id="KW-0227">DNA damage</keyword>
<dbReference type="HOGENOM" id="CLU_000445_52_4_4"/>
<keyword evidence="3 8" id="KW-0808">Transferase</keyword>
<evidence type="ECO:0000313" key="9">
    <source>
        <dbReference type="Proteomes" id="UP000018733"/>
    </source>
</evidence>
<evidence type="ECO:0000256" key="5">
    <source>
        <dbReference type="ARBA" id="ARBA00023204"/>
    </source>
</evidence>
<gene>
    <name evidence="8" type="ORF">W822_20855</name>
</gene>